<dbReference type="SMART" id="SM01217">
    <property type="entry name" value="Fn3_like"/>
    <property type="match status" value="1"/>
</dbReference>
<dbReference type="FunFam" id="3.40.50.720:FF:000084">
    <property type="entry name" value="Short-chain dehydrogenase reductase"/>
    <property type="match status" value="1"/>
</dbReference>
<dbReference type="InterPro" id="IPR002772">
    <property type="entry name" value="Glyco_hydro_3_C"/>
</dbReference>
<dbReference type="InterPro" id="IPR002347">
    <property type="entry name" value="SDR_fam"/>
</dbReference>
<comment type="similarity">
    <text evidence="1 6">Belongs to the glycosyl hydrolase 3 family.</text>
</comment>
<accession>A0A841SUD6</accession>
<dbReference type="PRINTS" id="PR00081">
    <property type="entry name" value="GDHRDH"/>
</dbReference>
<name>A0A841SUD6_9BACL</name>
<keyword evidence="9" id="KW-1185">Reference proteome</keyword>
<keyword evidence="5" id="KW-0119">Carbohydrate metabolism</keyword>
<dbReference type="InterPro" id="IPR017853">
    <property type="entry name" value="GH"/>
</dbReference>
<dbReference type="GO" id="GO:0008422">
    <property type="term" value="F:beta-glucosidase activity"/>
    <property type="evidence" value="ECO:0007669"/>
    <property type="project" value="UniProtKB-ARBA"/>
</dbReference>
<dbReference type="InterPro" id="IPR036881">
    <property type="entry name" value="Glyco_hydro_3_C_sf"/>
</dbReference>
<dbReference type="Pfam" id="PF01915">
    <property type="entry name" value="Glyco_hydro_3_C"/>
    <property type="match status" value="1"/>
</dbReference>
<dbReference type="Gene3D" id="3.40.50.720">
    <property type="entry name" value="NAD(P)-binding Rossmann-like Domain"/>
    <property type="match status" value="1"/>
</dbReference>
<evidence type="ECO:0000256" key="6">
    <source>
        <dbReference type="RuleBase" id="RU361161"/>
    </source>
</evidence>
<dbReference type="PANTHER" id="PTHR42715:SF10">
    <property type="entry name" value="BETA-GLUCOSIDASE"/>
    <property type="match status" value="1"/>
</dbReference>
<dbReference type="GO" id="GO:0047936">
    <property type="term" value="F:glucose 1-dehydrogenase [NAD(P)+] activity"/>
    <property type="evidence" value="ECO:0007669"/>
    <property type="project" value="UniProtKB-EC"/>
</dbReference>
<dbReference type="InterPro" id="IPR026891">
    <property type="entry name" value="Fn3-like"/>
</dbReference>
<dbReference type="PANTHER" id="PTHR42715">
    <property type="entry name" value="BETA-GLUCOSIDASE"/>
    <property type="match status" value="1"/>
</dbReference>
<dbReference type="NCBIfam" id="NF005559">
    <property type="entry name" value="PRK07231.1"/>
    <property type="match status" value="1"/>
</dbReference>
<dbReference type="Gene3D" id="2.60.40.10">
    <property type="entry name" value="Immunoglobulins"/>
    <property type="match status" value="1"/>
</dbReference>
<dbReference type="InterPro" id="IPR050288">
    <property type="entry name" value="Cellulose_deg_GH3"/>
</dbReference>
<dbReference type="FunFam" id="2.60.40.10:FF:000495">
    <property type="entry name" value="Periplasmic beta-glucosidase"/>
    <property type="match status" value="1"/>
</dbReference>
<dbReference type="GO" id="GO:0008206">
    <property type="term" value="P:bile acid metabolic process"/>
    <property type="evidence" value="ECO:0007669"/>
    <property type="project" value="UniProtKB-ARBA"/>
</dbReference>
<dbReference type="Proteomes" id="UP000535838">
    <property type="component" value="Unassembled WGS sequence"/>
</dbReference>
<dbReference type="InterPro" id="IPR020904">
    <property type="entry name" value="Sc_DH/Rdtase_CS"/>
</dbReference>
<dbReference type="InterPro" id="IPR036962">
    <property type="entry name" value="Glyco_hydro_3_N_sf"/>
</dbReference>
<evidence type="ECO:0000313" key="8">
    <source>
        <dbReference type="EMBL" id="MBB6634619.1"/>
    </source>
</evidence>
<organism evidence="8 9">
    <name type="scientific">Cohnella thailandensis</name>
    <dbReference type="NCBI Taxonomy" id="557557"/>
    <lineage>
        <taxon>Bacteria</taxon>
        <taxon>Bacillati</taxon>
        <taxon>Bacillota</taxon>
        <taxon>Bacilli</taxon>
        <taxon>Bacillales</taxon>
        <taxon>Paenibacillaceae</taxon>
        <taxon>Cohnella</taxon>
    </lineage>
</organism>
<reference evidence="8 9" key="1">
    <citation type="submission" date="2020-08" db="EMBL/GenBank/DDBJ databases">
        <title>Cohnella phylogeny.</title>
        <authorList>
            <person name="Dunlap C."/>
        </authorList>
    </citation>
    <scope>NUCLEOTIDE SEQUENCE [LARGE SCALE GENOMIC DNA]</scope>
    <source>
        <strain evidence="8 9">DSM 25241</strain>
    </source>
</reference>
<gene>
    <name evidence="8" type="ORF">H7B67_10905</name>
</gene>
<comment type="similarity">
    <text evidence="2">Belongs to the short-chain dehydrogenases/reductases (SDR) family.</text>
</comment>
<dbReference type="InterPro" id="IPR019800">
    <property type="entry name" value="Glyco_hydro_3_AS"/>
</dbReference>
<evidence type="ECO:0000256" key="3">
    <source>
        <dbReference type="ARBA" id="ARBA00022801"/>
    </source>
</evidence>
<sequence length="1105" mass="118812">MSRSIRDIVAQLSLEEKAGLCSGDSFWMTKAVERVGIPSIMLTDGPHGLRKQAGDADHLGLNASVPSTCFPSAAGMASSWNRELVRRIGVALGEECQAEGVGVLLGPGANIKRSPLCGRNFEYFSEDPYLTGEMAAAHIEGVQSQGVGTSLKHFAVNNQEHRRMTTDAVVDERTLREIYLTGFESAVKKAQPWTVMSAYNKLNGTYCSENETLLTRILKEEWGHEGIVVSDWGAVNEAADSVAAGMELEMPSSHGEGARKIAAAVRAGKLSEDMLNRSVERLLLVVFKAADNRKPNASYDPEAHHKLAREAARETMVLLKNEGNLLPLPKSGKLAVIGAMAEKVRYQGGGSSHINPTKLDDIREEIRHSAGKASVGFASGYLLDSDDHDDALMEEAKKLAAGSDAAVLFVGLPDRYESEGYDRTHLSLPANQIRLIEEIASIQRNVAVVLSNGAPVVMPWLGSAKAVLEAYLGGQAAGGAIADLLFGDANPSGKLAETFPASLRHNPSHPYFPGEGDRVEYREGIFVGYRYHDAKDIEPLFPFGFGLSYTTFAYSDLELDRSDIVDRDTVKVSVKVTNTGDRFGQEVVQLYVKDIESTVIRPERELKGFAKVALQPGETKIVRFELDKRSFAFYDVELKDWRVETGDFEIGIGGSSRDIRLTATLKVTSTHEIVPHFHRNTTLGELMSNPATVPILAQLQSMAPSSEPQSEAVSADMMMAMMRYMPLRALLPFTGGAMTEEHLAGLLQQLNTAVRANSNLAEGTSMTYNGDSKIGDLLANETTKALLEKHLPGISTNPMIEMAKGFTLTQLGALPQAGIPVDTLDALLADLGGVASEENPTHAAPASESPKPTASIGAQVAVVTGAGSGIGRASSLKLSEAGFKVVAVDFNSVTGEETLSLMREQGGEGLFVQADVSKEEDVERYVKAAMDTYGRIDAFFNNAGVLQKFTLLENLDVTEFDRILNVNVRGVFLGLKHVLKVMHAQGSGSVINTASTAGLRAEHSMSAYTASKHAVIGLTKSAAIEYVKKGVRVNAICPGGVDTALTQAVPAMMQESGYVPEEFPNMRMGRFADPAELAEMVVFLASSKSSYMTGSVIAVDGGLTL</sequence>
<evidence type="ECO:0000313" key="9">
    <source>
        <dbReference type="Proteomes" id="UP000535838"/>
    </source>
</evidence>
<dbReference type="Pfam" id="PF13561">
    <property type="entry name" value="adh_short_C2"/>
    <property type="match status" value="1"/>
</dbReference>
<keyword evidence="3 6" id="KW-0378">Hydrolase</keyword>
<evidence type="ECO:0000256" key="1">
    <source>
        <dbReference type="ARBA" id="ARBA00005336"/>
    </source>
</evidence>
<dbReference type="Gene3D" id="3.20.20.300">
    <property type="entry name" value="Glycoside hydrolase, family 3, N-terminal domain"/>
    <property type="match status" value="1"/>
</dbReference>
<proteinExistence type="inferred from homology"/>
<dbReference type="InterPro" id="IPR013783">
    <property type="entry name" value="Ig-like_fold"/>
</dbReference>
<dbReference type="Pfam" id="PF00933">
    <property type="entry name" value="Glyco_hydro_3"/>
    <property type="match status" value="1"/>
</dbReference>
<dbReference type="PROSITE" id="PS00061">
    <property type="entry name" value="ADH_SHORT"/>
    <property type="match status" value="1"/>
</dbReference>
<dbReference type="CDD" id="cd05233">
    <property type="entry name" value="SDR_c"/>
    <property type="match status" value="1"/>
</dbReference>
<dbReference type="InterPro" id="IPR036291">
    <property type="entry name" value="NAD(P)-bd_dom_sf"/>
</dbReference>
<dbReference type="SUPFAM" id="SSF51445">
    <property type="entry name" value="(Trans)glycosidases"/>
    <property type="match status" value="1"/>
</dbReference>
<dbReference type="Gene3D" id="3.40.50.1700">
    <property type="entry name" value="Glycoside hydrolase family 3 C-terminal domain"/>
    <property type="match status" value="1"/>
</dbReference>
<evidence type="ECO:0000256" key="4">
    <source>
        <dbReference type="ARBA" id="ARBA00023002"/>
    </source>
</evidence>
<dbReference type="InterPro" id="IPR001764">
    <property type="entry name" value="Glyco_hydro_3_N"/>
</dbReference>
<dbReference type="Pfam" id="PF14310">
    <property type="entry name" value="Fn3-like"/>
    <property type="match status" value="1"/>
</dbReference>
<comment type="caution">
    <text evidence="8">The sequence shown here is derived from an EMBL/GenBank/DDBJ whole genome shotgun (WGS) entry which is preliminary data.</text>
</comment>
<dbReference type="AlphaFoldDB" id="A0A841SUD6"/>
<dbReference type="PROSITE" id="PS00775">
    <property type="entry name" value="GLYCOSYL_HYDROL_F3"/>
    <property type="match status" value="1"/>
</dbReference>
<protein>
    <submittedName>
        <fullName evidence="8">Glucose 1-dehydrogenase</fullName>
        <ecNumber evidence="8">1.1.1.47</ecNumber>
    </submittedName>
</protein>
<evidence type="ECO:0000259" key="7">
    <source>
        <dbReference type="SMART" id="SM01217"/>
    </source>
</evidence>
<evidence type="ECO:0000256" key="2">
    <source>
        <dbReference type="ARBA" id="ARBA00006484"/>
    </source>
</evidence>
<keyword evidence="4 8" id="KW-0560">Oxidoreductase</keyword>
<dbReference type="SUPFAM" id="SSF52279">
    <property type="entry name" value="Beta-D-glucan exohydrolase, C-terminal domain"/>
    <property type="match status" value="1"/>
</dbReference>
<feature type="domain" description="Fibronectin type III-like" evidence="7">
    <location>
        <begin position="586"/>
        <end position="656"/>
    </location>
</feature>
<dbReference type="GO" id="GO:0005975">
    <property type="term" value="P:carbohydrate metabolic process"/>
    <property type="evidence" value="ECO:0007669"/>
    <property type="project" value="InterPro"/>
</dbReference>
<dbReference type="PRINTS" id="PR00080">
    <property type="entry name" value="SDRFAMILY"/>
</dbReference>
<dbReference type="EMBL" id="JACJVQ010000007">
    <property type="protein sequence ID" value="MBB6634619.1"/>
    <property type="molecule type" value="Genomic_DNA"/>
</dbReference>
<dbReference type="SUPFAM" id="SSF51735">
    <property type="entry name" value="NAD(P)-binding Rossmann-fold domains"/>
    <property type="match status" value="1"/>
</dbReference>
<evidence type="ECO:0000256" key="5">
    <source>
        <dbReference type="ARBA" id="ARBA00023277"/>
    </source>
</evidence>
<keyword evidence="6" id="KW-0326">Glycosidase</keyword>
<dbReference type="EC" id="1.1.1.47" evidence="8"/>